<dbReference type="AlphaFoldDB" id="A0A6A4Y636"/>
<evidence type="ECO:0000256" key="1">
    <source>
        <dbReference type="SAM" id="SignalP"/>
    </source>
</evidence>
<proteinExistence type="predicted"/>
<organism evidence="2">
    <name type="scientific">Aphanomyces stellatus</name>
    <dbReference type="NCBI Taxonomy" id="120398"/>
    <lineage>
        <taxon>Eukaryota</taxon>
        <taxon>Sar</taxon>
        <taxon>Stramenopiles</taxon>
        <taxon>Oomycota</taxon>
        <taxon>Saprolegniomycetes</taxon>
        <taxon>Saprolegniales</taxon>
        <taxon>Verrucalvaceae</taxon>
        <taxon>Aphanomyces</taxon>
    </lineage>
</organism>
<evidence type="ECO:0000313" key="2">
    <source>
        <dbReference type="EMBL" id="KAF0691869.1"/>
    </source>
</evidence>
<protein>
    <recommendedName>
        <fullName evidence="3">FZ domain-containing protein</fullName>
    </recommendedName>
</protein>
<comment type="caution">
    <text evidence="2">The sequence shown here is derived from an EMBL/GenBank/DDBJ whole genome shotgun (WGS) entry which is preliminary data.</text>
</comment>
<sequence>MRRGFVLLVAALLVVHVTTTAIPTAVDDATTALLACTVRAPQYMSPADRESLCRRVNLDTAAAPADCATHLHLKVTTAANTELAVGLCQNATSLGPALCFLAVRQQLARRADVVLTLCRGAVDEEPALCFQELDRRLGWPHDQLASVCADPAAFADTRAVLGCLQRPPVQGLSRPSLLTLCRRPDRLTDATTTCFKTLGQQHPPSVRDTLLPLCLAGHVDGALACLTAAPRSWPPAFKVELCMDAQDAMPVECAKGLGSAWSPARQLVLCRGATSTQAVRCVAALSVRFSSDDKLALCGTSDDFPFRCTRALQRRDTLAPADQVALCRGATSLTPADCFNAAAVTSLSTPLQIQLCAHSGTRDRVHCVQRLGLSTNHHVFTPSDVVRLCAAPSPGLHACLDTGLRAVLPPRHVMDACHLAATDAPAHCLKEHLPGWTVADKAALCHRAT</sequence>
<dbReference type="EMBL" id="VJMH01006011">
    <property type="protein sequence ID" value="KAF0691869.1"/>
    <property type="molecule type" value="Genomic_DNA"/>
</dbReference>
<name>A0A6A4Y636_9STRA</name>
<dbReference type="OrthoDB" id="10564696at2759"/>
<evidence type="ECO:0008006" key="3">
    <source>
        <dbReference type="Google" id="ProtNLM"/>
    </source>
</evidence>
<feature type="non-terminal residue" evidence="2">
    <location>
        <position position="449"/>
    </location>
</feature>
<feature type="chain" id="PRO_5025406439" description="FZ domain-containing protein" evidence="1">
    <location>
        <begin position="22"/>
        <end position="449"/>
    </location>
</feature>
<feature type="signal peptide" evidence="1">
    <location>
        <begin position="1"/>
        <end position="21"/>
    </location>
</feature>
<accession>A0A6A4Y636</accession>
<keyword evidence="1" id="KW-0732">Signal</keyword>
<gene>
    <name evidence="2" type="ORF">As57867_016923</name>
</gene>
<reference evidence="2" key="1">
    <citation type="submission" date="2019-06" db="EMBL/GenBank/DDBJ databases">
        <title>Genomics analysis of Aphanomyces spp. identifies a new class of oomycete effector associated with host adaptation.</title>
        <authorList>
            <person name="Gaulin E."/>
        </authorList>
    </citation>
    <scope>NUCLEOTIDE SEQUENCE</scope>
    <source>
        <strain evidence="2">CBS 578.67</strain>
    </source>
</reference>